<feature type="region of interest" description="Disordered" evidence="3">
    <location>
        <begin position="173"/>
        <end position="195"/>
    </location>
</feature>
<name>A0A162B7R1_DAUCS</name>
<dbReference type="GO" id="GO:0005634">
    <property type="term" value="C:nucleus"/>
    <property type="evidence" value="ECO:0007669"/>
    <property type="project" value="UniProtKB-SubCell"/>
</dbReference>
<dbReference type="PANTHER" id="PTHR33172:SF96">
    <property type="entry name" value="PROTEIN OXIDATIVE STRESS 3 LIKE 3"/>
    <property type="match status" value="1"/>
</dbReference>
<accession>A0A162B7R1</accession>
<comment type="subcellular location">
    <subcellularLocation>
        <location evidence="1">Nucleus</location>
    </subcellularLocation>
</comment>
<feature type="compositionally biased region" description="Polar residues" evidence="3">
    <location>
        <begin position="173"/>
        <end position="185"/>
    </location>
</feature>
<dbReference type="KEGG" id="dcr:108213809"/>
<feature type="compositionally biased region" description="Low complexity" evidence="3">
    <location>
        <begin position="186"/>
        <end position="195"/>
    </location>
</feature>
<proteinExistence type="predicted"/>
<evidence type="ECO:0000256" key="2">
    <source>
        <dbReference type="ARBA" id="ARBA00023242"/>
    </source>
</evidence>
<evidence type="ECO:0000313" key="4">
    <source>
        <dbReference type="EMBL" id="KZN11063.1"/>
    </source>
</evidence>
<dbReference type="EMBL" id="LNRQ01000001">
    <property type="protein sequence ID" value="KZN11063.1"/>
    <property type="molecule type" value="Genomic_DNA"/>
</dbReference>
<evidence type="ECO:0008006" key="7">
    <source>
        <dbReference type="Google" id="ProtNLM"/>
    </source>
</evidence>
<dbReference type="InterPro" id="IPR051992">
    <property type="entry name" value="OxStress_Response_Reg"/>
</dbReference>
<evidence type="ECO:0000313" key="5">
    <source>
        <dbReference type="EMBL" id="WOG84766.1"/>
    </source>
</evidence>
<dbReference type="EMBL" id="CP093343">
    <property type="protein sequence ID" value="WOG84766.1"/>
    <property type="molecule type" value="Genomic_DNA"/>
</dbReference>
<keyword evidence="2" id="KW-0539">Nucleus</keyword>
<gene>
    <name evidence="4" type="ORF">DCAR_003719</name>
    <name evidence="5" type="ORF">DCAR_0103950</name>
</gene>
<feature type="compositionally biased region" description="Acidic residues" evidence="3">
    <location>
        <begin position="52"/>
        <end position="62"/>
    </location>
</feature>
<feature type="region of interest" description="Disordered" evidence="3">
    <location>
        <begin position="30"/>
        <end position="81"/>
    </location>
</feature>
<organism evidence="4">
    <name type="scientific">Daucus carota subsp. sativus</name>
    <name type="common">Carrot</name>
    <dbReference type="NCBI Taxonomy" id="79200"/>
    <lineage>
        <taxon>Eukaryota</taxon>
        <taxon>Viridiplantae</taxon>
        <taxon>Streptophyta</taxon>
        <taxon>Embryophyta</taxon>
        <taxon>Tracheophyta</taxon>
        <taxon>Spermatophyta</taxon>
        <taxon>Magnoliopsida</taxon>
        <taxon>eudicotyledons</taxon>
        <taxon>Gunneridae</taxon>
        <taxon>Pentapetalae</taxon>
        <taxon>asterids</taxon>
        <taxon>campanulids</taxon>
        <taxon>Apiales</taxon>
        <taxon>Apiaceae</taxon>
        <taxon>Apioideae</taxon>
        <taxon>Scandiceae</taxon>
        <taxon>Daucinae</taxon>
        <taxon>Daucus</taxon>
        <taxon>Daucus sect. Daucus</taxon>
    </lineage>
</organism>
<evidence type="ECO:0000256" key="3">
    <source>
        <dbReference type="SAM" id="MobiDB-lite"/>
    </source>
</evidence>
<evidence type="ECO:0000313" key="6">
    <source>
        <dbReference type="Proteomes" id="UP000077755"/>
    </source>
</evidence>
<reference evidence="5" key="2">
    <citation type="submission" date="2022-03" db="EMBL/GenBank/DDBJ databases">
        <title>Draft title - Genomic analysis of global carrot germplasm unveils the trajectory of domestication and the origin of high carotenoid orange carrot.</title>
        <authorList>
            <person name="Iorizzo M."/>
            <person name="Ellison S."/>
            <person name="Senalik D."/>
            <person name="Macko-Podgorni A."/>
            <person name="Grzebelus D."/>
            <person name="Bostan H."/>
            <person name="Rolling W."/>
            <person name="Curaba J."/>
            <person name="Simon P."/>
        </authorList>
    </citation>
    <scope>NUCLEOTIDE SEQUENCE</scope>
    <source>
        <tissue evidence="5">Leaf</tissue>
    </source>
</reference>
<dbReference type="OrthoDB" id="691484at2759"/>
<dbReference type="OMA" id="ENDNEAH"/>
<dbReference type="AlphaFoldDB" id="A0A162B7R1"/>
<keyword evidence="6" id="KW-1185">Reference proteome</keyword>
<evidence type="ECO:0000256" key="1">
    <source>
        <dbReference type="ARBA" id="ARBA00004123"/>
    </source>
</evidence>
<sequence>MGLFVMSMLDHQEKGVLESDDMMVINGEKKNDGCFLSSCSRDSSSIGKNSDEENENGDEEEVQSSYKKEEHGSFDSLQALEEALPTKKGMSRFYKGKSKSFSRLSDASLCSSITEISKPETQYDRRRKNSLAKSLVIDKHCSSLLKTNAKVFKKSKFSNSRQSTLALAVAMTNSPKNSDTVENQDPPSYSSVSPHYSQVRRSKFHSLCSTSFADLEQCASLKTSAPL</sequence>
<dbReference type="PANTHER" id="PTHR33172">
    <property type="entry name" value="OS08G0516900 PROTEIN"/>
    <property type="match status" value="1"/>
</dbReference>
<dbReference type="Gramene" id="KZN11063">
    <property type="protein sequence ID" value="KZN11063"/>
    <property type="gene ID" value="DCAR_003719"/>
</dbReference>
<reference evidence="4" key="1">
    <citation type="journal article" date="2016" name="Nat. Genet.">
        <title>A high-quality carrot genome assembly provides new insights into carotenoid accumulation and asterid genome evolution.</title>
        <authorList>
            <person name="Iorizzo M."/>
            <person name="Ellison S."/>
            <person name="Senalik D."/>
            <person name="Zeng P."/>
            <person name="Satapoomin P."/>
            <person name="Huang J."/>
            <person name="Bowman M."/>
            <person name="Iovene M."/>
            <person name="Sanseverino W."/>
            <person name="Cavagnaro P."/>
            <person name="Yildiz M."/>
            <person name="Macko-Podgorni A."/>
            <person name="Moranska E."/>
            <person name="Grzebelus E."/>
            <person name="Grzebelus D."/>
            <person name="Ashrafi H."/>
            <person name="Zheng Z."/>
            <person name="Cheng S."/>
            <person name="Spooner D."/>
            <person name="Van Deynze A."/>
            <person name="Simon P."/>
        </authorList>
    </citation>
    <scope>NUCLEOTIDE SEQUENCE [LARGE SCALE GENOMIC DNA]</scope>
    <source>
        <tissue evidence="4">Leaf</tissue>
    </source>
</reference>
<protein>
    <recommendedName>
        <fullName evidence="7">Oxidative stress 3</fullName>
    </recommendedName>
</protein>
<dbReference type="Proteomes" id="UP000077755">
    <property type="component" value="Chromosome 1"/>
</dbReference>
<dbReference type="GO" id="GO:0006950">
    <property type="term" value="P:response to stress"/>
    <property type="evidence" value="ECO:0007669"/>
    <property type="project" value="UniProtKB-ARBA"/>
</dbReference>
<dbReference type="STRING" id="79200.A0A162B7R1"/>